<dbReference type="EMBL" id="BMAW01052121">
    <property type="protein sequence ID" value="GFS84326.1"/>
    <property type="molecule type" value="Genomic_DNA"/>
</dbReference>
<gene>
    <name evidence="1" type="ORF">NPIL_415211</name>
</gene>
<dbReference type="Proteomes" id="UP000887013">
    <property type="component" value="Unassembled WGS sequence"/>
</dbReference>
<protein>
    <submittedName>
        <fullName evidence="1">Uncharacterized protein</fullName>
    </submittedName>
</protein>
<accession>A0A8X6MYI8</accession>
<reference evidence="1" key="1">
    <citation type="submission" date="2020-08" db="EMBL/GenBank/DDBJ databases">
        <title>Multicomponent nature underlies the extraordinary mechanical properties of spider dragline silk.</title>
        <authorList>
            <person name="Kono N."/>
            <person name="Nakamura H."/>
            <person name="Mori M."/>
            <person name="Yoshida Y."/>
            <person name="Ohtoshi R."/>
            <person name="Malay A.D."/>
            <person name="Moran D.A.P."/>
            <person name="Tomita M."/>
            <person name="Numata K."/>
            <person name="Arakawa K."/>
        </authorList>
    </citation>
    <scope>NUCLEOTIDE SEQUENCE</scope>
</reference>
<dbReference type="AlphaFoldDB" id="A0A8X6MYI8"/>
<evidence type="ECO:0000313" key="2">
    <source>
        <dbReference type="Proteomes" id="UP000887013"/>
    </source>
</evidence>
<organism evidence="1 2">
    <name type="scientific">Nephila pilipes</name>
    <name type="common">Giant wood spider</name>
    <name type="synonym">Nephila maculata</name>
    <dbReference type="NCBI Taxonomy" id="299642"/>
    <lineage>
        <taxon>Eukaryota</taxon>
        <taxon>Metazoa</taxon>
        <taxon>Ecdysozoa</taxon>
        <taxon>Arthropoda</taxon>
        <taxon>Chelicerata</taxon>
        <taxon>Arachnida</taxon>
        <taxon>Araneae</taxon>
        <taxon>Araneomorphae</taxon>
        <taxon>Entelegynae</taxon>
        <taxon>Araneoidea</taxon>
        <taxon>Nephilidae</taxon>
        <taxon>Nephila</taxon>
    </lineage>
</organism>
<sequence length="101" mass="11625">MHSKPVEETEVIQNPLREGLDGNYSKCSSFPFFKKKFPKRDSLVLCRRNRHLGGSSTSLLSYAKGFRGDEFRKSLHRTDRLPHRAALVLSDVKESDHDCDF</sequence>
<proteinExistence type="predicted"/>
<keyword evidence="2" id="KW-1185">Reference proteome</keyword>
<evidence type="ECO:0000313" key="1">
    <source>
        <dbReference type="EMBL" id="GFS84326.1"/>
    </source>
</evidence>
<comment type="caution">
    <text evidence="1">The sequence shown here is derived from an EMBL/GenBank/DDBJ whole genome shotgun (WGS) entry which is preliminary data.</text>
</comment>
<name>A0A8X6MYI8_NEPPI</name>